<keyword evidence="1" id="KW-0812">Transmembrane</keyword>
<proteinExistence type="predicted"/>
<accession>A0A0E0EDX3</accession>
<keyword evidence="3" id="KW-1185">Reference proteome</keyword>
<evidence type="ECO:0000313" key="2">
    <source>
        <dbReference type="EnsemblPlants" id="OMERI07G17570.2"/>
    </source>
</evidence>
<dbReference type="HOGENOM" id="CLU_2531289_0_0_1"/>
<evidence type="ECO:0000313" key="3">
    <source>
        <dbReference type="Proteomes" id="UP000008021"/>
    </source>
</evidence>
<sequence>MFQESHRYLRSELAGNRRLLTGAGPHRTRRHLHNDYTKSCSCHPTYGIWRSKWIAFCIAGVIFVVINLSMMLRPLRQVGLTAFE</sequence>
<dbReference type="Proteomes" id="UP000008021">
    <property type="component" value="Chromosome 7"/>
</dbReference>
<dbReference type="EnsemblPlants" id="OMERI07G17570.2">
    <property type="protein sequence ID" value="OMERI07G17570.2"/>
    <property type="gene ID" value="OMERI07G17570"/>
</dbReference>
<keyword evidence="1" id="KW-1133">Transmembrane helix</keyword>
<organism evidence="2">
    <name type="scientific">Oryza meridionalis</name>
    <dbReference type="NCBI Taxonomy" id="40149"/>
    <lineage>
        <taxon>Eukaryota</taxon>
        <taxon>Viridiplantae</taxon>
        <taxon>Streptophyta</taxon>
        <taxon>Embryophyta</taxon>
        <taxon>Tracheophyta</taxon>
        <taxon>Spermatophyta</taxon>
        <taxon>Magnoliopsida</taxon>
        <taxon>Liliopsida</taxon>
        <taxon>Poales</taxon>
        <taxon>Poaceae</taxon>
        <taxon>BOP clade</taxon>
        <taxon>Oryzoideae</taxon>
        <taxon>Oryzeae</taxon>
        <taxon>Oryzinae</taxon>
        <taxon>Oryza</taxon>
    </lineage>
</organism>
<protein>
    <submittedName>
        <fullName evidence="2">Uncharacterized protein</fullName>
    </submittedName>
</protein>
<dbReference type="Gramene" id="OMERI07G17570.2">
    <property type="protein sequence ID" value="OMERI07G17570.2"/>
    <property type="gene ID" value="OMERI07G17570"/>
</dbReference>
<reference evidence="2" key="1">
    <citation type="submission" date="2015-04" db="UniProtKB">
        <authorList>
            <consortium name="EnsemblPlants"/>
        </authorList>
    </citation>
    <scope>IDENTIFICATION</scope>
</reference>
<feature type="transmembrane region" description="Helical" evidence="1">
    <location>
        <begin position="53"/>
        <end position="72"/>
    </location>
</feature>
<evidence type="ECO:0000256" key="1">
    <source>
        <dbReference type="SAM" id="Phobius"/>
    </source>
</evidence>
<name>A0A0E0EDX3_9ORYZ</name>
<dbReference type="AlphaFoldDB" id="A0A0E0EDX3"/>
<keyword evidence="1" id="KW-0472">Membrane</keyword>
<reference evidence="2" key="2">
    <citation type="submission" date="2018-05" db="EMBL/GenBank/DDBJ databases">
        <title>OmerRS3 (Oryza meridionalis Reference Sequence Version 3).</title>
        <authorList>
            <person name="Zhang J."/>
            <person name="Kudrna D."/>
            <person name="Lee S."/>
            <person name="Talag J."/>
            <person name="Welchert J."/>
            <person name="Wing R.A."/>
        </authorList>
    </citation>
    <scope>NUCLEOTIDE SEQUENCE [LARGE SCALE GENOMIC DNA]</scope>
    <source>
        <strain evidence="2">cv. OR44</strain>
    </source>
</reference>